<name>A0A0W1RAG5_9EURY</name>
<sequence>MSTTHSQSVQQALDGCRPADVTPIRLDAETLDSTAPSYLRDLKSELGENGYQPATLVVDAEFEEDCSLATQKEADRLRDHVRAAAFLGAGRLDVIVDDVCSTEKVEPALAALRERADREGVTLTLSGDATLA</sequence>
<dbReference type="SUPFAM" id="SSF51658">
    <property type="entry name" value="Xylose isomerase-like"/>
    <property type="match status" value="1"/>
</dbReference>
<evidence type="ECO:0000313" key="2">
    <source>
        <dbReference type="EMBL" id="KTG10234.1"/>
    </source>
</evidence>
<evidence type="ECO:0000313" key="3">
    <source>
        <dbReference type="Proteomes" id="UP000054387"/>
    </source>
</evidence>
<dbReference type="AlphaFoldDB" id="A0A0W1RAG5"/>
<comment type="caution">
    <text evidence="2">The sequence shown here is derived from an EMBL/GenBank/DDBJ whole genome shotgun (WGS) entry which is preliminary data.</text>
</comment>
<keyword evidence="3" id="KW-1185">Reference proteome</keyword>
<evidence type="ECO:0000259" key="1">
    <source>
        <dbReference type="Pfam" id="PF25905"/>
    </source>
</evidence>
<feature type="domain" description="DUF7961" evidence="1">
    <location>
        <begin position="20"/>
        <end position="125"/>
    </location>
</feature>
<protein>
    <recommendedName>
        <fullName evidence="1">DUF7961 domain-containing protein</fullName>
    </recommendedName>
</protein>
<dbReference type="Pfam" id="PF25905">
    <property type="entry name" value="DUF7961"/>
    <property type="match status" value="1"/>
</dbReference>
<dbReference type="InterPro" id="IPR036237">
    <property type="entry name" value="Xyl_isomerase-like_sf"/>
</dbReference>
<dbReference type="RefSeq" id="WP_058581588.1">
    <property type="nucleotide sequence ID" value="NZ_LOPU01000018.1"/>
</dbReference>
<accession>A0A0W1RAG5</accession>
<proteinExistence type="predicted"/>
<gene>
    <name evidence="2" type="ORF">AUR64_11670</name>
</gene>
<organism evidence="2 3">
    <name type="scientific">Haloprofundus marisrubri</name>
    <dbReference type="NCBI Taxonomy" id="1514971"/>
    <lineage>
        <taxon>Archaea</taxon>
        <taxon>Methanobacteriati</taxon>
        <taxon>Methanobacteriota</taxon>
        <taxon>Stenosarchaea group</taxon>
        <taxon>Halobacteria</taxon>
        <taxon>Halobacteriales</taxon>
        <taxon>Haloferacaceae</taxon>
        <taxon>Haloprofundus</taxon>
    </lineage>
</organism>
<dbReference type="EMBL" id="LOPU01000018">
    <property type="protein sequence ID" value="KTG10234.1"/>
    <property type="molecule type" value="Genomic_DNA"/>
</dbReference>
<reference evidence="2 3" key="1">
    <citation type="submission" date="2015-12" db="EMBL/GenBank/DDBJ databases">
        <title>Haloprofundus marisrubri gen. nov., sp. nov., an extremely halophilic archaeon isolated from the Discovery deep brine-seawater interface in the Red Sea.</title>
        <authorList>
            <person name="Zhang G."/>
            <person name="Stingl U."/>
            <person name="Rashid M."/>
        </authorList>
    </citation>
    <scope>NUCLEOTIDE SEQUENCE [LARGE SCALE GENOMIC DNA]</scope>
    <source>
        <strain evidence="2 3">SB9</strain>
    </source>
</reference>
<dbReference type="Gene3D" id="3.20.20.150">
    <property type="entry name" value="Divalent-metal-dependent TIM barrel enzymes"/>
    <property type="match status" value="1"/>
</dbReference>
<dbReference type="Proteomes" id="UP000054387">
    <property type="component" value="Unassembled WGS sequence"/>
</dbReference>
<dbReference type="InterPro" id="IPR058267">
    <property type="entry name" value="DUF7961"/>
</dbReference>
<dbReference type="OrthoDB" id="291960at2157"/>